<dbReference type="AlphaFoldDB" id="W2IFT1"/>
<feature type="compositionally biased region" description="Polar residues" evidence="1">
    <location>
        <begin position="1"/>
        <end position="13"/>
    </location>
</feature>
<gene>
    <name evidence="2" type="ORF">L916_15164</name>
</gene>
<name>W2IFT1_PHYNI</name>
<dbReference type="EMBL" id="KI674890">
    <property type="protein sequence ID" value="ETL32213.1"/>
    <property type="molecule type" value="Genomic_DNA"/>
</dbReference>
<protein>
    <submittedName>
        <fullName evidence="2">Uncharacterized protein</fullName>
    </submittedName>
</protein>
<feature type="region of interest" description="Disordered" evidence="1">
    <location>
        <begin position="110"/>
        <end position="145"/>
    </location>
</feature>
<dbReference type="Proteomes" id="UP000053864">
    <property type="component" value="Unassembled WGS sequence"/>
</dbReference>
<organism evidence="2">
    <name type="scientific">Phytophthora nicotianae</name>
    <name type="common">Potato buckeye rot agent</name>
    <name type="synonym">Phytophthora parasitica</name>
    <dbReference type="NCBI Taxonomy" id="4792"/>
    <lineage>
        <taxon>Eukaryota</taxon>
        <taxon>Sar</taxon>
        <taxon>Stramenopiles</taxon>
        <taxon>Oomycota</taxon>
        <taxon>Peronosporomycetes</taxon>
        <taxon>Peronosporales</taxon>
        <taxon>Peronosporaceae</taxon>
        <taxon>Phytophthora</taxon>
    </lineage>
</organism>
<dbReference type="VEuPathDB" id="FungiDB:PPTG_04752"/>
<accession>W2IFT1</accession>
<evidence type="ECO:0000313" key="2">
    <source>
        <dbReference type="EMBL" id="ETL32213.1"/>
    </source>
</evidence>
<proteinExistence type="predicted"/>
<reference evidence="2" key="1">
    <citation type="submission" date="2013-11" db="EMBL/GenBank/DDBJ databases">
        <title>The Genome Sequence of Phytophthora parasitica CJ05E6.</title>
        <authorList>
            <consortium name="The Broad Institute Genomics Platform"/>
            <person name="Russ C."/>
            <person name="Tyler B."/>
            <person name="Panabieres F."/>
            <person name="Shan W."/>
            <person name="Tripathy S."/>
            <person name="Grunwald N."/>
            <person name="Machado M."/>
            <person name="Johnson C.S."/>
            <person name="Arredondo F."/>
            <person name="Hong C."/>
            <person name="Coffey M."/>
            <person name="Young S.K."/>
            <person name="Zeng Q."/>
            <person name="Gargeya S."/>
            <person name="Fitzgerald M."/>
            <person name="Abouelleil A."/>
            <person name="Alvarado L."/>
            <person name="Chapman S.B."/>
            <person name="Gainer-Dewar J."/>
            <person name="Goldberg J."/>
            <person name="Griggs A."/>
            <person name="Gujja S."/>
            <person name="Hansen M."/>
            <person name="Howarth C."/>
            <person name="Imamovic A."/>
            <person name="Ireland A."/>
            <person name="Larimer J."/>
            <person name="McCowan C."/>
            <person name="Murphy C."/>
            <person name="Pearson M."/>
            <person name="Poon T.W."/>
            <person name="Priest M."/>
            <person name="Roberts A."/>
            <person name="Saif S."/>
            <person name="Shea T."/>
            <person name="Sykes S."/>
            <person name="Wortman J."/>
            <person name="Nusbaum C."/>
            <person name="Birren B."/>
        </authorList>
    </citation>
    <scope>NUCLEOTIDE SEQUENCE [LARGE SCALE GENOMIC DNA]</scope>
    <source>
        <strain evidence="2">CJ05E6</strain>
    </source>
</reference>
<feature type="region of interest" description="Disordered" evidence="1">
    <location>
        <begin position="1"/>
        <end position="31"/>
    </location>
</feature>
<sequence>MSWQQNAVKQRTFGTPRCLEERDSGSPSGDSRILRYIKTLTSHQTNAKQQRMDQYLQKVKHTHPTEDVKGLKPLRYSTTTNERQNASAPTFRAPVTSMWKEAIPREQQKLLESNKSSYRRPKRSCDGDQGNRQMKKAKRASTKQQVAAVDALDRFRLKSTPLQIKSQTRVEISGSKISQHTTLPADAQHIKLQVAATQPQMPLKSKLGNVNVNNREVTRPVQVCPYTPSPAKEFIARPVAPPARDEWANSNQHASFLPTETQTLDSEQEDFVTTFHHLSAIMESIYF</sequence>
<evidence type="ECO:0000256" key="1">
    <source>
        <dbReference type="SAM" id="MobiDB-lite"/>
    </source>
</evidence>